<dbReference type="OrthoDB" id="9790815at2"/>
<name>A0A5P2H8Q6_9BURK</name>
<dbReference type="Proteomes" id="UP000322822">
    <property type="component" value="Chromosome 2"/>
</dbReference>
<sequence length="645" mass="62875">MVALCAAFLTACGGDDPASTPTPPPPATQPPGVALVSVAADSGTLDELPTRVVATFNAKIAALGAGFFRTAGTCGTLPTATPTVDASGKTVTVTLAGSRCNDGQTVTLTLDPNAVTFDGTVGQKGAIWTRTYTISGTARSVGGTVSGLAGTVVLQNNGGDTLSTSTDGTFNFPTLVAQGGAYAVTVASQPAGQTCSVSHGTGTVGTTAVQDVAVVCATNTHTVGGTASGLAGTVTVQNNGGDTLVLSSNGLFTFPVAIAEGGAYAVTVQSQPAGQTCTVGQGSGTMGSAAVQNVSITCSANTYTVGGTTSGLSGQVQLQLNGAGTQIISGNGAFTFATPVAQGATYDVTVLAQPATQTCTVTNGSGTMAAQNVTNVGVSCVTNTTTLSVPATGVIAVNGGTTFITVMNTGVNAATNVVAQLPSAWTGVTQNAGNCGTLAPGGSCLLQFTATQPYVAQGGIAVTADNVASPSPTIALAFSIDGDLVYAVTGASTAKVLAAPSTGLTTWGGTGIAVGAGAQSLTDGAANTTAIVATLGTGTPYAASACNTSTLRGVPAGTWYLPAACEIGAEGGSPACPAGIPNIEQNLLRLGFGNMSGVPIWSSTESTVNPGPLAWAVFLGTDPAPVLLAPKSLVVDARCARSVTY</sequence>
<organism evidence="1 2">
    <name type="scientific">Cupriavidus pauculus</name>
    <dbReference type="NCBI Taxonomy" id="82633"/>
    <lineage>
        <taxon>Bacteria</taxon>
        <taxon>Pseudomonadati</taxon>
        <taxon>Pseudomonadota</taxon>
        <taxon>Betaproteobacteria</taxon>
        <taxon>Burkholderiales</taxon>
        <taxon>Burkholderiaceae</taxon>
        <taxon>Cupriavidus</taxon>
    </lineage>
</organism>
<reference evidence="1 2" key="1">
    <citation type="submission" date="2019-09" db="EMBL/GenBank/DDBJ databases">
        <title>FDA dAtabase for Regulatory Grade micrObial Sequences (FDA-ARGOS): Supporting development and validation of Infectious Disease Dx tests.</title>
        <authorList>
            <person name="Sciortino C."/>
            <person name="Tallon L."/>
            <person name="Sadzewicz L."/>
            <person name="Vavikolanu K."/>
            <person name="Mehta A."/>
            <person name="Aluvathingal J."/>
            <person name="Nadendla S."/>
            <person name="Nandy P."/>
            <person name="Geyer C."/>
            <person name="Yan Y."/>
            <person name="Sichtig H."/>
        </authorList>
    </citation>
    <scope>NUCLEOTIDE SEQUENCE [LARGE SCALE GENOMIC DNA]</scope>
    <source>
        <strain evidence="1 2">FDAARGOS_664</strain>
    </source>
</reference>
<evidence type="ECO:0000313" key="2">
    <source>
        <dbReference type="Proteomes" id="UP000322822"/>
    </source>
</evidence>
<accession>A0A5P2H8Q6</accession>
<dbReference type="EMBL" id="CP044067">
    <property type="protein sequence ID" value="QET04442.1"/>
    <property type="molecule type" value="Genomic_DNA"/>
</dbReference>
<dbReference type="RefSeq" id="WP_150374505.1">
    <property type="nucleotide sequence ID" value="NZ_CP044067.1"/>
</dbReference>
<proteinExistence type="predicted"/>
<dbReference type="AlphaFoldDB" id="A0A5P2H8Q6"/>
<evidence type="ECO:0000313" key="1">
    <source>
        <dbReference type="EMBL" id="QET04442.1"/>
    </source>
</evidence>
<protein>
    <submittedName>
        <fullName evidence="1">Uncharacterized protein</fullName>
    </submittedName>
</protein>
<gene>
    <name evidence="1" type="ORF">FOB72_20175</name>
</gene>